<dbReference type="EMBL" id="JAWHQM010000047">
    <property type="protein sequence ID" value="KAK5635003.1"/>
    <property type="molecule type" value="Genomic_DNA"/>
</dbReference>
<dbReference type="Proteomes" id="UP001305414">
    <property type="component" value="Unassembled WGS sequence"/>
</dbReference>
<sequence length="74" mass="8529">MCGVQTIQYLRCQRLAIAVVEFRLEDADRDRAARRYRLELCGVPRVDLADVDYREQIEGQDARRTVHCDACAEG</sequence>
<organism evidence="1 2">
    <name type="scientific">Xylaria bambusicola</name>
    <dbReference type="NCBI Taxonomy" id="326684"/>
    <lineage>
        <taxon>Eukaryota</taxon>
        <taxon>Fungi</taxon>
        <taxon>Dikarya</taxon>
        <taxon>Ascomycota</taxon>
        <taxon>Pezizomycotina</taxon>
        <taxon>Sordariomycetes</taxon>
        <taxon>Xylariomycetidae</taxon>
        <taxon>Xylariales</taxon>
        <taxon>Xylariaceae</taxon>
        <taxon>Xylaria</taxon>
    </lineage>
</organism>
<gene>
    <name evidence="1" type="ORF">RRF57_010715</name>
</gene>
<reference evidence="1 2" key="1">
    <citation type="submission" date="2023-10" db="EMBL/GenBank/DDBJ databases">
        <title>Draft genome sequence of Xylaria bambusicola isolate GMP-LS, the root and basal stem rot pathogen of sugarcane in Indonesia.</title>
        <authorList>
            <person name="Selvaraj P."/>
            <person name="Muralishankar V."/>
            <person name="Muruganantham S."/>
            <person name="Sp S."/>
            <person name="Haryani S."/>
            <person name="Lau K.J.X."/>
            <person name="Naqvi N.I."/>
        </authorList>
    </citation>
    <scope>NUCLEOTIDE SEQUENCE [LARGE SCALE GENOMIC DNA]</scope>
    <source>
        <strain evidence="1">GMP-LS</strain>
    </source>
</reference>
<accession>A0AAN7ZD80</accession>
<evidence type="ECO:0000313" key="2">
    <source>
        <dbReference type="Proteomes" id="UP001305414"/>
    </source>
</evidence>
<name>A0AAN7ZD80_9PEZI</name>
<proteinExistence type="predicted"/>
<protein>
    <submittedName>
        <fullName evidence="1">Uncharacterized protein</fullName>
    </submittedName>
</protein>
<dbReference type="AlphaFoldDB" id="A0AAN7ZD80"/>
<keyword evidence="2" id="KW-1185">Reference proteome</keyword>
<evidence type="ECO:0000313" key="1">
    <source>
        <dbReference type="EMBL" id="KAK5635003.1"/>
    </source>
</evidence>
<comment type="caution">
    <text evidence="1">The sequence shown here is derived from an EMBL/GenBank/DDBJ whole genome shotgun (WGS) entry which is preliminary data.</text>
</comment>